<reference evidence="3" key="1">
    <citation type="journal article" date="2019" name="bioRxiv">
        <title>The Genome of the Zebra Mussel, Dreissena polymorpha: A Resource for Invasive Species Research.</title>
        <authorList>
            <person name="McCartney M.A."/>
            <person name="Auch B."/>
            <person name="Kono T."/>
            <person name="Mallez S."/>
            <person name="Zhang Y."/>
            <person name="Obille A."/>
            <person name="Becker A."/>
            <person name="Abrahante J.E."/>
            <person name="Garbe J."/>
            <person name="Badalamenti J.P."/>
            <person name="Herman A."/>
            <person name="Mangelson H."/>
            <person name="Liachko I."/>
            <person name="Sullivan S."/>
            <person name="Sone E.D."/>
            <person name="Koren S."/>
            <person name="Silverstein K.A.T."/>
            <person name="Beckman K.B."/>
            <person name="Gohl D.M."/>
        </authorList>
    </citation>
    <scope>NUCLEOTIDE SEQUENCE</scope>
    <source>
        <strain evidence="3">Duluth1</strain>
        <tissue evidence="3">Whole animal</tissue>
    </source>
</reference>
<dbReference type="GO" id="GO:0015276">
    <property type="term" value="F:ligand-gated monoatomic ion channel activity"/>
    <property type="evidence" value="ECO:0007669"/>
    <property type="project" value="InterPro"/>
</dbReference>
<keyword evidence="1" id="KW-0812">Transmembrane</keyword>
<accession>A0A9D4HIC4</accession>
<keyword evidence="4" id="KW-1185">Reference proteome</keyword>
<evidence type="ECO:0000259" key="2">
    <source>
        <dbReference type="Pfam" id="PF00060"/>
    </source>
</evidence>
<proteinExistence type="predicted"/>
<dbReference type="Gene3D" id="1.10.287.70">
    <property type="match status" value="1"/>
</dbReference>
<evidence type="ECO:0000313" key="3">
    <source>
        <dbReference type="EMBL" id="KAH3717771.1"/>
    </source>
</evidence>
<dbReference type="Pfam" id="PF00060">
    <property type="entry name" value="Lig_chan"/>
    <property type="match status" value="1"/>
</dbReference>
<organism evidence="3 4">
    <name type="scientific">Dreissena polymorpha</name>
    <name type="common">Zebra mussel</name>
    <name type="synonym">Mytilus polymorpha</name>
    <dbReference type="NCBI Taxonomy" id="45954"/>
    <lineage>
        <taxon>Eukaryota</taxon>
        <taxon>Metazoa</taxon>
        <taxon>Spiralia</taxon>
        <taxon>Lophotrochozoa</taxon>
        <taxon>Mollusca</taxon>
        <taxon>Bivalvia</taxon>
        <taxon>Autobranchia</taxon>
        <taxon>Heteroconchia</taxon>
        <taxon>Euheterodonta</taxon>
        <taxon>Imparidentia</taxon>
        <taxon>Neoheterodontei</taxon>
        <taxon>Myida</taxon>
        <taxon>Dreissenoidea</taxon>
        <taxon>Dreissenidae</taxon>
        <taxon>Dreissena</taxon>
    </lineage>
</organism>
<dbReference type="GO" id="GO:0016020">
    <property type="term" value="C:membrane"/>
    <property type="evidence" value="ECO:0007669"/>
    <property type="project" value="InterPro"/>
</dbReference>
<dbReference type="Proteomes" id="UP000828390">
    <property type="component" value="Unassembled WGS sequence"/>
</dbReference>
<gene>
    <name evidence="3" type="ORF">DPMN_060567</name>
</gene>
<dbReference type="AlphaFoldDB" id="A0A9D4HIC4"/>
<dbReference type="EMBL" id="JAIWYP010000013">
    <property type="protein sequence ID" value="KAH3717771.1"/>
    <property type="molecule type" value="Genomic_DNA"/>
</dbReference>
<evidence type="ECO:0000256" key="1">
    <source>
        <dbReference type="SAM" id="Phobius"/>
    </source>
</evidence>
<dbReference type="InterPro" id="IPR001320">
    <property type="entry name" value="Iontro_rcpt_C"/>
</dbReference>
<evidence type="ECO:0000313" key="4">
    <source>
        <dbReference type="Proteomes" id="UP000828390"/>
    </source>
</evidence>
<reference evidence="3" key="2">
    <citation type="submission" date="2020-11" db="EMBL/GenBank/DDBJ databases">
        <authorList>
            <person name="McCartney M.A."/>
            <person name="Auch B."/>
            <person name="Kono T."/>
            <person name="Mallez S."/>
            <person name="Becker A."/>
            <person name="Gohl D.M."/>
            <person name="Silverstein K.A.T."/>
            <person name="Koren S."/>
            <person name="Bechman K.B."/>
            <person name="Herman A."/>
            <person name="Abrahante J.E."/>
            <person name="Garbe J."/>
        </authorList>
    </citation>
    <scope>NUCLEOTIDE SEQUENCE</scope>
    <source>
        <strain evidence="3">Duluth1</strain>
        <tissue evidence="3">Whole animal</tissue>
    </source>
</reference>
<sequence length="99" mass="11390">MIKKPEIVKPGVFSFMEPLEMKIWICIVFAYCSVSVGLFLVGRFSPFEWQNSNAGPDDNHFGIQNALWFSMGALMLQGNDACPRWFEYKKRASLWEYGA</sequence>
<name>A0A9D4HIC4_DREPO</name>
<feature type="transmembrane region" description="Helical" evidence="1">
    <location>
        <begin position="21"/>
        <end position="41"/>
    </location>
</feature>
<protein>
    <recommendedName>
        <fullName evidence="2">Ionotropic glutamate receptor C-terminal domain-containing protein</fullName>
    </recommendedName>
</protein>
<feature type="domain" description="Ionotropic glutamate receptor C-terminal" evidence="2">
    <location>
        <begin position="21"/>
        <end position="89"/>
    </location>
</feature>
<keyword evidence="1" id="KW-1133">Transmembrane helix</keyword>
<comment type="caution">
    <text evidence="3">The sequence shown here is derived from an EMBL/GenBank/DDBJ whole genome shotgun (WGS) entry which is preliminary data.</text>
</comment>
<keyword evidence="1" id="KW-0472">Membrane</keyword>